<feature type="region of interest" description="Disordered" evidence="1">
    <location>
        <begin position="1"/>
        <end position="21"/>
    </location>
</feature>
<dbReference type="Pfam" id="PF14534">
    <property type="entry name" value="DUF4440"/>
    <property type="match status" value="1"/>
</dbReference>
<evidence type="ECO:0000259" key="2">
    <source>
        <dbReference type="Pfam" id="PF14534"/>
    </source>
</evidence>
<dbReference type="RefSeq" id="WP_246310387.1">
    <property type="nucleotide sequence ID" value="NZ_BAAALK010000002.1"/>
</dbReference>
<dbReference type="SUPFAM" id="SSF54427">
    <property type="entry name" value="NTF2-like"/>
    <property type="match status" value="1"/>
</dbReference>
<feature type="region of interest" description="Disordered" evidence="1">
    <location>
        <begin position="138"/>
        <end position="183"/>
    </location>
</feature>
<keyword evidence="4" id="KW-1185">Reference proteome</keyword>
<dbReference type="Gene3D" id="3.10.450.50">
    <property type="match status" value="1"/>
</dbReference>
<comment type="caution">
    <text evidence="3">The sequence shown here is derived from an EMBL/GenBank/DDBJ whole genome shotgun (WGS) entry which is preliminary data.</text>
</comment>
<sequence length="183" mass="19704">MTMQDPSDLTEEPGTADQLNHPEGIAEGFARAWNNADAEALAALFVEDADFVNVVGLWWNSRIRIRAAHDYGFRRIFGGSQMQLEQIRVRELGESVAVVHALWTLTGQTPAPGEDGETSAGARQGVLSFTVQRQRKAAENDDGGWLAVSAQNTDRVPGAETLSADGESLQPAAYQDLSGSAPH</sequence>
<dbReference type="InterPro" id="IPR032710">
    <property type="entry name" value="NTF2-like_dom_sf"/>
</dbReference>
<protein>
    <submittedName>
        <fullName evidence="3">Uncharacterized protein (TIGR02246 family)</fullName>
    </submittedName>
</protein>
<dbReference type="AlphaFoldDB" id="A0A7Z0J462"/>
<proteinExistence type="predicted"/>
<dbReference type="InterPro" id="IPR027843">
    <property type="entry name" value="DUF4440"/>
</dbReference>
<dbReference type="InterPro" id="IPR011944">
    <property type="entry name" value="Steroid_delta5-4_isomerase"/>
</dbReference>
<reference evidence="3 4" key="1">
    <citation type="submission" date="2020-07" db="EMBL/GenBank/DDBJ databases">
        <title>Sequencing the genomes of 1000 actinobacteria strains.</title>
        <authorList>
            <person name="Klenk H.-P."/>
        </authorList>
    </citation>
    <scope>NUCLEOTIDE SEQUENCE [LARGE SCALE GENOMIC DNA]</scope>
    <source>
        <strain evidence="3 4">DSM 15664</strain>
    </source>
</reference>
<evidence type="ECO:0000313" key="4">
    <source>
        <dbReference type="Proteomes" id="UP000560069"/>
    </source>
</evidence>
<feature type="domain" description="DUF4440" evidence="2">
    <location>
        <begin position="27"/>
        <end position="109"/>
    </location>
</feature>
<name>A0A7Z0J462_9MICC</name>
<evidence type="ECO:0000313" key="3">
    <source>
        <dbReference type="EMBL" id="NYJ17584.1"/>
    </source>
</evidence>
<evidence type="ECO:0000256" key="1">
    <source>
        <dbReference type="SAM" id="MobiDB-lite"/>
    </source>
</evidence>
<accession>A0A7Z0J462</accession>
<dbReference type="NCBIfam" id="TIGR02246">
    <property type="entry name" value="SgcJ/EcaC family oxidoreductase"/>
    <property type="match status" value="1"/>
</dbReference>
<dbReference type="EMBL" id="JACCFQ010000001">
    <property type="protein sequence ID" value="NYJ17584.1"/>
    <property type="molecule type" value="Genomic_DNA"/>
</dbReference>
<dbReference type="Proteomes" id="UP000560069">
    <property type="component" value="Unassembled WGS sequence"/>
</dbReference>
<gene>
    <name evidence="3" type="ORF">HNR11_002118</name>
</gene>
<organism evidence="3 4">
    <name type="scientific">Nesterenkonia sandarakina</name>
    <dbReference type="NCBI Taxonomy" id="272918"/>
    <lineage>
        <taxon>Bacteria</taxon>
        <taxon>Bacillati</taxon>
        <taxon>Actinomycetota</taxon>
        <taxon>Actinomycetes</taxon>
        <taxon>Micrococcales</taxon>
        <taxon>Micrococcaceae</taxon>
        <taxon>Nesterenkonia</taxon>
    </lineage>
</organism>